<organism evidence="7 8">
    <name type="scientific">Mytilus edulis</name>
    <name type="common">Blue mussel</name>
    <dbReference type="NCBI Taxonomy" id="6550"/>
    <lineage>
        <taxon>Eukaryota</taxon>
        <taxon>Metazoa</taxon>
        <taxon>Spiralia</taxon>
        <taxon>Lophotrochozoa</taxon>
        <taxon>Mollusca</taxon>
        <taxon>Bivalvia</taxon>
        <taxon>Autobranchia</taxon>
        <taxon>Pteriomorphia</taxon>
        <taxon>Mytilida</taxon>
        <taxon>Mytiloidea</taxon>
        <taxon>Mytilidae</taxon>
        <taxon>Mytilinae</taxon>
        <taxon>Mytilus</taxon>
    </lineage>
</organism>
<dbReference type="EMBL" id="CAJPWZ010002319">
    <property type="protein sequence ID" value="CAG2235501.1"/>
    <property type="molecule type" value="Genomic_DNA"/>
</dbReference>
<evidence type="ECO:0000259" key="6">
    <source>
        <dbReference type="PROSITE" id="PS50262"/>
    </source>
</evidence>
<dbReference type="InterPro" id="IPR000276">
    <property type="entry name" value="GPCR_Rhodpsn"/>
</dbReference>
<evidence type="ECO:0000256" key="2">
    <source>
        <dbReference type="ARBA" id="ARBA00022692"/>
    </source>
</evidence>
<keyword evidence="2 5" id="KW-0812">Transmembrane</keyword>
<evidence type="ECO:0000313" key="7">
    <source>
        <dbReference type="EMBL" id="CAG2235501.1"/>
    </source>
</evidence>
<dbReference type="CDD" id="cd14978">
    <property type="entry name" value="7tmA_FMRFamide_R-like"/>
    <property type="match status" value="1"/>
</dbReference>
<reference evidence="7" key="1">
    <citation type="submission" date="2021-03" db="EMBL/GenBank/DDBJ databases">
        <authorList>
            <person name="Bekaert M."/>
        </authorList>
    </citation>
    <scope>NUCLEOTIDE SEQUENCE</scope>
</reference>
<dbReference type="PRINTS" id="PR00237">
    <property type="entry name" value="GPCRRHODOPSN"/>
</dbReference>
<dbReference type="PROSITE" id="PS50262">
    <property type="entry name" value="G_PROTEIN_RECEP_F1_2"/>
    <property type="match status" value="1"/>
</dbReference>
<dbReference type="PANTHER" id="PTHR46641">
    <property type="entry name" value="FMRFAMIDE RECEPTOR-RELATED"/>
    <property type="match status" value="1"/>
</dbReference>
<dbReference type="InterPro" id="IPR052954">
    <property type="entry name" value="GPCR-Ligand_Int"/>
</dbReference>
<keyword evidence="3 5" id="KW-1133">Transmembrane helix</keyword>
<feature type="transmembrane region" description="Helical" evidence="5">
    <location>
        <begin position="218"/>
        <end position="242"/>
    </location>
</feature>
<dbReference type="PANTHER" id="PTHR46641:SF22">
    <property type="entry name" value="PROCTOLIN RECEPTOR, ISOFORM A"/>
    <property type="match status" value="1"/>
</dbReference>
<feature type="transmembrane region" description="Helical" evidence="5">
    <location>
        <begin position="86"/>
        <end position="107"/>
    </location>
</feature>
<dbReference type="OrthoDB" id="10011262at2759"/>
<dbReference type="AlphaFoldDB" id="A0A8S3TP81"/>
<comment type="caution">
    <text evidence="7">The sequence shown here is derived from an EMBL/GenBank/DDBJ whole genome shotgun (WGS) entry which is preliminary data.</text>
</comment>
<evidence type="ECO:0000256" key="4">
    <source>
        <dbReference type="ARBA" id="ARBA00023136"/>
    </source>
</evidence>
<dbReference type="Pfam" id="PF00001">
    <property type="entry name" value="7tm_1"/>
    <property type="match status" value="1"/>
</dbReference>
<feature type="transmembrane region" description="Helical" evidence="5">
    <location>
        <begin position="127"/>
        <end position="145"/>
    </location>
</feature>
<evidence type="ECO:0000256" key="5">
    <source>
        <dbReference type="SAM" id="Phobius"/>
    </source>
</evidence>
<accession>A0A8S3TP81</accession>
<feature type="transmembrane region" description="Helical" evidence="5">
    <location>
        <begin position="54"/>
        <end position="74"/>
    </location>
</feature>
<comment type="subcellular location">
    <subcellularLocation>
        <location evidence="1">Membrane</location>
    </subcellularLocation>
</comment>
<keyword evidence="8" id="KW-1185">Reference proteome</keyword>
<feature type="transmembrane region" description="Helical" evidence="5">
    <location>
        <begin position="319"/>
        <end position="342"/>
    </location>
</feature>
<feature type="domain" description="G-protein coupled receptors family 1 profile" evidence="6">
    <location>
        <begin position="66"/>
        <end position="339"/>
    </location>
</feature>
<feature type="transmembrane region" description="Helical" evidence="5">
    <location>
        <begin position="276"/>
        <end position="299"/>
    </location>
</feature>
<dbReference type="InterPro" id="IPR017452">
    <property type="entry name" value="GPCR_Rhodpsn_7TM"/>
</dbReference>
<dbReference type="Proteomes" id="UP000683360">
    <property type="component" value="Unassembled WGS sequence"/>
</dbReference>
<dbReference type="Gene3D" id="1.20.1070.10">
    <property type="entry name" value="Rhodopsin 7-helix transmembrane proteins"/>
    <property type="match status" value="1"/>
</dbReference>
<protein>
    <recommendedName>
        <fullName evidence="6">G-protein coupled receptors family 1 profile domain-containing protein</fullName>
    </recommendedName>
</protein>
<proteinExistence type="predicted"/>
<evidence type="ECO:0000256" key="3">
    <source>
        <dbReference type="ARBA" id="ARBA00022989"/>
    </source>
</evidence>
<dbReference type="GO" id="GO:0004930">
    <property type="term" value="F:G protein-coupled receptor activity"/>
    <property type="evidence" value="ECO:0007669"/>
    <property type="project" value="InterPro"/>
</dbReference>
<evidence type="ECO:0000256" key="1">
    <source>
        <dbReference type="ARBA" id="ARBA00004370"/>
    </source>
</evidence>
<evidence type="ECO:0000313" key="8">
    <source>
        <dbReference type="Proteomes" id="UP000683360"/>
    </source>
</evidence>
<feature type="transmembrane region" description="Helical" evidence="5">
    <location>
        <begin position="166"/>
        <end position="186"/>
    </location>
</feature>
<gene>
    <name evidence="7" type="ORF">MEDL_48062</name>
</gene>
<sequence>MENLSDVEPPVAIVVKYIGMTNTLNFTISPESVSDIVITNAYTLMLTRFVVQKILVPMIVFTGLSGNLVSIAVLTNPSMKSSTNCYLTFLAVFDSLYLITSFTLSFNHYETIKDEYIFKHWYPYGRVLSDMWSNASVILTVTFTIERYIAVCHPMRGRVICTPKRAKIIAIVMASCALACTIPEFFEWKLVYEKDDNVTIVRVDTTEFAKQESYSIGYYYFLAFMFTFIPLIALCSFNSILIRSVCKANEIRKVMTHTIATRSGDRRQWEQHKTTLMLIGVAVVFIICQLPSATLIIYNTYLDAADVSLNGNEVNNLRIAGNVSNTLIQCNAAINFILYSVMSTKFRRVFFRMLYRIMPGRKSESQYYREATYFTGVSFSKNTTAQHIVRYKGLSPLKKKYYKQRLSATIYRHSFTMFIE</sequence>
<dbReference type="GO" id="GO:0016020">
    <property type="term" value="C:membrane"/>
    <property type="evidence" value="ECO:0007669"/>
    <property type="project" value="UniProtKB-SubCell"/>
</dbReference>
<dbReference type="SUPFAM" id="SSF81321">
    <property type="entry name" value="Family A G protein-coupled receptor-like"/>
    <property type="match status" value="1"/>
</dbReference>
<name>A0A8S3TP81_MYTED</name>
<keyword evidence="4 5" id="KW-0472">Membrane</keyword>